<name>A0A2S6AKQ2_9NOCA</name>
<dbReference type="RefSeq" id="WP_104380341.1">
    <property type="nucleotide sequence ID" value="NZ_PSZC01000018.1"/>
</dbReference>
<comment type="caution">
    <text evidence="2">The sequence shown here is derived from an EMBL/GenBank/DDBJ whole genome shotgun (WGS) entry which is preliminary data.</text>
</comment>
<dbReference type="PROSITE" id="PS50943">
    <property type="entry name" value="HTH_CROC1"/>
    <property type="match status" value="1"/>
</dbReference>
<dbReference type="Proteomes" id="UP000239874">
    <property type="component" value="Unassembled WGS sequence"/>
</dbReference>
<dbReference type="Gene3D" id="1.10.260.40">
    <property type="entry name" value="lambda repressor-like DNA-binding domains"/>
    <property type="match status" value="1"/>
</dbReference>
<proteinExistence type="predicted"/>
<sequence>MQQSQQHPLTRAFNILVNAMHPPTSGEAADVEISNRALAEDIRAATGMAISPNGLWKLRTGQTVNPSVDTLEVLRHYFGLQSLDPLTDPVLAAKYAQELRLLKTLKGQQDTPTFELLLRSGLEDGTVPPSAIASLLEILQRITAEQSGGGGEKS</sequence>
<evidence type="ECO:0000259" key="1">
    <source>
        <dbReference type="PROSITE" id="PS50943"/>
    </source>
</evidence>
<dbReference type="AlphaFoldDB" id="A0A2S6AKQ2"/>
<evidence type="ECO:0000313" key="2">
    <source>
        <dbReference type="EMBL" id="PPJ35800.1"/>
    </source>
</evidence>
<evidence type="ECO:0000313" key="3">
    <source>
        <dbReference type="Proteomes" id="UP000239874"/>
    </source>
</evidence>
<dbReference type="InterPro" id="IPR010982">
    <property type="entry name" value="Lambda_DNA-bd_dom_sf"/>
</dbReference>
<dbReference type="EMBL" id="PSZC01000018">
    <property type="protein sequence ID" value="PPJ35800.1"/>
    <property type="molecule type" value="Genomic_DNA"/>
</dbReference>
<gene>
    <name evidence="2" type="ORF">C5E45_23580</name>
</gene>
<dbReference type="GO" id="GO:0003677">
    <property type="term" value="F:DNA binding"/>
    <property type="evidence" value="ECO:0007669"/>
    <property type="project" value="InterPro"/>
</dbReference>
<reference evidence="2 3" key="1">
    <citation type="submission" date="2018-02" db="EMBL/GenBank/DDBJ databases">
        <title>8 Nocardia nova and 1 Nocardia cyriacigeorgica strain used for evolution to TMP-SMX.</title>
        <authorList>
            <person name="Mehta H."/>
            <person name="Weng J."/>
            <person name="Shamoo Y."/>
        </authorList>
    </citation>
    <scope>NUCLEOTIDE SEQUENCE [LARGE SCALE GENOMIC DNA]</scope>
    <source>
        <strain evidence="2 3">MDA3139</strain>
    </source>
</reference>
<protein>
    <recommendedName>
        <fullName evidence="1">HTH cro/C1-type domain-containing protein</fullName>
    </recommendedName>
</protein>
<dbReference type="InterPro" id="IPR001387">
    <property type="entry name" value="Cro/C1-type_HTH"/>
</dbReference>
<accession>A0A2S6AKQ2</accession>
<organism evidence="2 3">
    <name type="scientific">Nocardia nova</name>
    <dbReference type="NCBI Taxonomy" id="37330"/>
    <lineage>
        <taxon>Bacteria</taxon>
        <taxon>Bacillati</taxon>
        <taxon>Actinomycetota</taxon>
        <taxon>Actinomycetes</taxon>
        <taxon>Mycobacteriales</taxon>
        <taxon>Nocardiaceae</taxon>
        <taxon>Nocardia</taxon>
    </lineage>
</organism>
<feature type="domain" description="HTH cro/C1-type" evidence="1">
    <location>
        <begin position="50"/>
        <end position="86"/>
    </location>
</feature>